<proteinExistence type="inferred from homology"/>
<dbReference type="EMBL" id="PVWO01000522">
    <property type="protein sequence ID" value="PSB44469.1"/>
    <property type="molecule type" value="Genomic_DNA"/>
</dbReference>
<feature type="domain" description="Penicillin-binding protein transpeptidase" evidence="6">
    <location>
        <begin position="266"/>
        <end position="591"/>
    </location>
</feature>
<keyword evidence="5" id="KW-1133">Transmembrane helix</keyword>
<keyword evidence="5" id="KW-0812">Transmembrane</keyword>
<evidence type="ECO:0000313" key="8">
    <source>
        <dbReference type="EMBL" id="PSB44469.1"/>
    </source>
</evidence>
<keyword evidence="8" id="KW-0131">Cell cycle</keyword>
<evidence type="ECO:0000256" key="3">
    <source>
        <dbReference type="ARBA" id="ARBA00023136"/>
    </source>
</evidence>
<dbReference type="PANTHER" id="PTHR30627">
    <property type="entry name" value="PEPTIDOGLYCAN D,D-TRANSPEPTIDASE"/>
    <property type="match status" value="1"/>
</dbReference>
<evidence type="ECO:0000313" key="9">
    <source>
        <dbReference type="Proteomes" id="UP000238937"/>
    </source>
</evidence>
<sequence length="643" mass="71240">KSTRSAVKVNRTIARSIVVWSAWGLATLVLLARLVWLQIIEAPKLQEKAKEQQQVTMRSVVPRRTIVDRSNDRVAIDRLSYTVFAHPEKFTEIVRKKGSKTGVVVPVTPADMAQRLAPIVGRTAQDLATKFQQRKTGVFVGSRLREDTKNRIRALKVEGVEIVQGELDYTRFYPQDDMLAEVLGYLDWQRQPQAGVEYSQTTLLERKVVPYNLTKTARGEILPDRVTLDFLHTDDLQLRLSIDLRLQRAARTALKQKMTEWNALRGTVIVMDANTGALRSLVVEPTYNPNQYGKDVQNYSKIVGAKRAPTLLRNWAVSDLYEPGSTFKPIAVAIALENSIIEPKSTFLDDGSITVGKDTIRNSNKKGHGNIDVAQILQHSSNVGMVKMMQRLKPDIYYNWLQRIGLGQKSGIDLPLEERGEIRSRRDFITYPIYPANTAFGQGISLTPIQLVALIGSLANGGKLVTPHVVEGLYDSAGVRKDKPTLPEPTQIFSPHNAQSVLAMMETVVTHGSGFKAAIPGYRIAGKTGTSQKAMLGGYKQDDKKITSFVGILPVDGQHRYVVFAAVDEPKGKEKAFGSNVAAPIVKSVMESLISLDGIPPSDPSAVKNKKLAKTEIDKDKTDTTKPDKTNKIELDKAKVDPQ</sequence>
<dbReference type="Gene3D" id="3.40.710.10">
    <property type="entry name" value="DD-peptidase/beta-lactamase superfamily"/>
    <property type="match status" value="1"/>
</dbReference>
<feature type="transmembrane region" description="Helical" evidence="5">
    <location>
        <begin position="12"/>
        <end position="36"/>
    </location>
</feature>
<keyword evidence="3 5" id="KW-0472">Membrane</keyword>
<dbReference type="Pfam" id="PF03717">
    <property type="entry name" value="PBP_dimer"/>
    <property type="match status" value="1"/>
</dbReference>
<gene>
    <name evidence="8" type="ORF">C7B77_25625</name>
</gene>
<dbReference type="InterPro" id="IPR050515">
    <property type="entry name" value="Beta-lactam/transpept"/>
</dbReference>
<protein>
    <submittedName>
        <fullName evidence="8">Cell division protein FtsI</fullName>
    </submittedName>
</protein>
<dbReference type="GO" id="GO:0005886">
    <property type="term" value="C:plasma membrane"/>
    <property type="evidence" value="ECO:0007669"/>
    <property type="project" value="TreeGrafter"/>
</dbReference>
<dbReference type="SUPFAM" id="SSF56601">
    <property type="entry name" value="beta-lactamase/transpeptidase-like"/>
    <property type="match status" value="1"/>
</dbReference>
<feature type="compositionally biased region" description="Basic and acidic residues" evidence="4">
    <location>
        <begin position="613"/>
        <end position="643"/>
    </location>
</feature>
<dbReference type="Gene3D" id="3.90.1310.10">
    <property type="entry name" value="Penicillin-binding protein 2a (Domain 2)"/>
    <property type="match status" value="1"/>
</dbReference>
<dbReference type="GO" id="GO:0071555">
    <property type="term" value="P:cell wall organization"/>
    <property type="evidence" value="ECO:0007669"/>
    <property type="project" value="TreeGrafter"/>
</dbReference>
<keyword evidence="8" id="KW-0132">Cell division</keyword>
<dbReference type="InterPro" id="IPR036138">
    <property type="entry name" value="PBP_dimer_sf"/>
</dbReference>
<feature type="domain" description="Penicillin-binding protein dimerisation" evidence="7">
    <location>
        <begin position="61"/>
        <end position="189"/>
    </location>
</feature>
<evidence type="ECO:0000256" key="2">
    <source>
        <dbReference type="ARBA" id="ARBA00007171"/>
    </source>
</evidence>
<name>A0A2T1FHR2_9CYAN</name>
<accession>A0A2T1FHR2</accession>
<evidence type="ECO:0000256" key="1">
    <source>
        <dbReference type="ARBA" id="ARBA00004370"/>
    </source>
</evidence>
<dbReference type="Pfam" id="PF00905">
    <property type="entry name" value="Transpeptidase"/>
    <property type="match status" value="1"/>
</dbReference>
<evidence type="ECO:0000256" key="4">
    <source>
        <dbReference type="SAM" id="MobiDB-lite"/>
    </source>
</evidence>
<feature type="region of interest" description="Disordered" evidence="4">
    <location>
        <begin position="600"/>
        <end position="643"/>
    </location>
</feature>
<comment type="similarity">
    <text evidence="2">Belongs to the transpeptidase family.</text>
</comment>
<dbReference type="SUPFAM" id="SSF56519">
    <property type="entry name" value="Penicillin binding protein dimerisation domain"/>
    <property type="match status" value="1"/>
</dbReference>
<comment type="subcellular location">
    <subcellularLocation>
        <location evidence="1">Membrane</location>
    </subcellularLocation>
</comment>
<evidence type="ECO:0000256" key="5">
    <source>
        <dbReference type="SAM" id="Phobius"/>
    </source>
</evidence>
<organism evidence="8 9">
    <name type="scientific">Chamaesiphon polymorphus CCALA 037</name>
    <dbReference type="NCBI Taxonomy" id="2107692"/>
    <lineage>
        <taxon>Bacteria</taxon>
        <taxon>Bacillati</taxon>
        <taxon>Cyanobacteriota</taxon>
        <taxon>Cyanophyceae</taxon>
        <taxon>Gomontiellales</taxon>
        <taxon>Chamaesiphonaceae</taxon>
        <taxon>Chamaesiphon</taxon>
    </lineage>
</organism>
<dbReference type="Proteomes" id="UP000238937">
    <property type="component" value="Unassembled WGS sequence"/>
</dbReference>
<dbReference type="InterPro" id="IPR012338">
    <property type="entry name" value="Beta-lactam/transpept-like"/>
</dbReference>
<feature type="non-terminal residue" evidence="8">
    <location>
        <position position="1"/>
    </location>
</feature>
<comment type="caution">
    <text evidence="8">The sequence shown here is derived from an EMBL/GenBank/DDBJ whole genome shotgun (WGS) entry which is preliminary data.</text>
</comment>
<reference evidence="8 9" key="1">
    <citation type="submission" date="2018-03" db="EMBL/GenBank/DDBJ databases">
        <title>The ancient ancestry and fast evolution of plastids.</title>
        <authorList>
            <person name="Moore K.R."/>
            <person name="Magnabosco C."/>
            <person name="Momper L."/>
            <person name="Gold D.A."/>
            <person name="Bosak T."/>
            <person name="Fournier G.P."/>
        </authorList>
    </citation>
    <scope>NUCLEOTIDE SEQUENCE [LARGE SCALE GENOMIC DNA]</scope>
    <source>
        <strain evidence="8 9">CCALA 037</strain>
    </source>
</reference>
<evidence type="ECO:0000259" key="6">
    <source>
        <dbReference type="Pfam" id="PF00905"/>
    </source>
</evidence>
<dbReference type="GO" id="GO:0008658">
    <property type="term" value="F:penicillin binding"/>
    <property type="evidence" value="ECO:0007669"/>
    <property type="project" value="InterPro"/>
</dbReference>
<dbReference type="AlphaFoldDB" id="A0A2T1FHR2"/>
<dbReference type="InterPro" id="IPR005311">
    <property type="entry name" value="PBP_dimer"/>
</dbReference>
<dbReference type="PANTHER" id="PTHR30627:SF1">
    <property type="entry name" value="PEPTIDOGLYCAN D,D-TRANSPEPTIDASE FTSI"/>
    <property type="match status" value="1"/>
</dbReference>
<keyword evidence="9" id="KW-1185">Reference proteome</keyword>
<evidence type="ECO:0000259" key="7">
    <source>
        <dbReference type="Pfam" id="PF03717"/>
    </source>
</evidence>
<dbReference type="InterPro" id="IPR001460">
    <property type="entry name" value="PCN-bd_Tpept"/>
</dbReference>
<dbReference type="OrthoDB" id="9770103at2"/>
<dbReference type="GO" id="GO:0051301">
    <property type="term" value="P:cell division"/>
    <property type="evidence" value="ECO:0007669"/>
    <property type="project" value="UniProtKB-KW"/>
</dbReference>
<dbReference type="Gene3D" id="3.30.450.330">
    <property type="match status" value="1"/>
</dbReference>
<dbReference type="RefSeq" id="WP_106311643.1">
    <property type="nucleotide sequence ID" value="NZ_PVWO01000522.1"/>
</dbReference>